<feature type="signal peptide" evidence="1">
    <location>
        <begin position="1"/>
        <end position="18"/>
    </location>
</feature>
<protein>
    <recommendedName>
        <fullName evidence="2">DUF1996 domain-containing protein</fullName>
    </recommendedName>
</protein>
<dbReference type="PANTHER" id="PTHR43662:SF3">
    <property type="entry name" value="DOMAIN PROTEIN, PUTATIVE (AFU_ORTHOLOGUE AFUA_6G11970)-RELATED"/>
    <property type="match status" value="1"/>
</dbReference>
<feature type="chain" id="PRO_5043957648" description="DUF1996 domain-containing protein" evidence="1">
    <location>
        <begin position="19"/>
        <end position="379"/>
    </location>
</feature>
<dbReference type="AlphaFoldDB" id="A0AAW2YZH6"/>
<evidence type="ECO:0000313" key="4">
    <source>
        <dbReference type="Proteomes" id="UP001431209"/>
    </source>
</evidence>
<dbReference type="EMBL" id="JAOPGA020000829">
    <property type="protein sequence ID" value="KAL0482213.1"/>
    <property type="molecule type" value="Genomic_DNA"/>
</dbReference>
<evidence type="ECO:0000313" key="3">
    <source>
        <dbReference type="EMBL" id="KAL0482213.1"/>
    </source>
</evidence>
<dbReference type="Proteomes" id="UP001431209">
    <property type="component" value="Unassembled WGS sequence"/>
</dbReference>
<sequence length="379" mass="42244">MNLLASIVLLLVTYECVGFWRLPCNSPVIVERTDPIVNPGTFSTHMHTVVGGINYSPNVDYATARKGNCSSCLVKEDMSNYWVPNLYYMASNGTFTPVKQVGGMLVYYLQRGNVKNYAFPEGLRMLAGNPMLRSYNSSAPTNTEESRRQRAISFACIDYSNPNPEVGYIPNKNCPQGLRAQVFFPSCWDGVNLDSPDHRSHMAYPSLIDNGDCPTTHPKRLVSIFYEVMFSVNDFKDMWWNSTKHPFVFSNGDPTGYGYHGDFLNGWDVNVLQKAVDNCNAASGVVEECGEFSFFTNDQTNKCKAKSYFPEKVVKYDDRGYLKSLPGCNPVQYGPQQAVMYDCDAELTRTPSSTSAASSKVIGSQALLLLTILLCTLML</sequence>
<dbReference type="Pfam" id="PF09362">
    <property type="entry name" value="DUF1996"/>
    <property type="match status" value="1"/>
</dbReference>
<comment type="caution">
    <text evidence="3">The sequence shown here is derived from an EMBL/GenBank/DDBJ whole genome shotgun (WGS) entry which is preliminary data.</text>
</comment>
<evidence type="ECO:0000256" key="1">
    <source>
        <dbReference type="SAM" id="SignalP"/>
    </source>
</evidence>
<proteinExistence type="predicted"/>
<reference evidence="3 4" key="1">
    <citation type="submission" date="2024-03" db="EMBL/GenBank/DDBJ databases">
        <title>The Acrasis kona genome and developmental transcriptomes reveal deep origins of eukaryotic multicellular pathways.</title>
        <authorList>
            <person name="Sheikh S."/>
            <person name="Fu C.-J."/>
            <person name="Brown M.W."/>
            <person name="Baldauf S.L."/>
        </authorList>
    </citation>
    <scope>NUCLEOTIDE SEQUENCE [LARGE SCALE GENOMIC DNA]</scope>
    <source>
        <strain evidence="3 4">ATCC MYA-3509</strain>
    </source>
</reference>
<name>A0AAW2YZH6_9EUKA</name>
<dbReference type="InterPro" id="IPR018535">
    <property type="entry name" value="DUF1996"/>
</dbReference>
<keyword evidence="1" id="KW-0732">Signal</keyword>
<accession>A0AAW2YZH6</accession>
<keyword evidence="4" id="KW-1185">Reference proteome</keyword>
<feature type="domain" description="DUF1996" evidence="2">
    <location>
        <begin position="34"/>
        <end position="267"/>
    </location>
</feature>
<dbReference type="PANTHER" id="PTHR43662">
    <property type="match status" value="1"/>
</dbReference>
<gene>
    <name evidence="3" type="ORF">AKO1_013303</name>
</gene>
<organism evidence="3 4">
    <name type="scientific">Acrasis kona</name>
    <dbReference type="NCBI Taxonomy" id="1008807"/>
    <lineage>
        <taxon>Eukaryota</taxon>
        <taxon>Discoba</taxon>
        <taxon>Heterolobosea</taxon>
        <taxon>Tetramitia</taxon>
        <taxon>Eutetramitia</taxon>
        <taxon>Acrasidae</taxon>
        <taxon>Acrasis</taxon>
    </lineage>
</organism>
<evidence type="ECO:0000259" key="2">
    <source>
        <dbReference type="Pfam" id="PF09362"/>
    </source>
</evidence>